<reference evidence="2" key="1">
    <citation type="submission" date="2023-10" db="EMBL/GenBank/DDBJ databases">
        <title>Genome assemblies of two species of porcelain crab, Petrolisthes cinctipes and Petrolisthes manimaculis (Anomura: Porcellanidae).</title>
        <authorList>
            <person name="Angst P."/>
        </authorList>
    </citation>
    <scope>NUCLEOTIDE SEQUENCE</scope>
    <source>
        <strain evidence="2">PB745_01</strain>
        <tissue evidence="2">Gill</tissue>
    </source>
</reference>
<keyword evidence="3" id="KW-1185">Reference proteome</keyword>
<feature type="compositionally biased region" description="Basic residues" evidence="1">
    <location>
        <begin position="7"/>
        <end position="18"/>
    </location>
</feature>
<protein>
    <submittedName>
        <fullName evidence="2">Uncharacterized protein</fullName>
    </submittedName>
</protein>
<name>A0AAE1F915_PETCI</name>
<sequence>MDMVTHVFRRGGDRKHKEHTGTKAPTRGPHPSPHGAIITLTPPSTGIQLARRKQHGPNHYTLKGESIYSHSPLPRVWSRMTFAQRGLMLQSKSCERFPQTASCRLCETCY</sequence>
<evidence type="ECO:0000313" key="3">
    <source>
        <dbReference type="Proteomes" id="UP001286313"/>
    </source>
</evidence>
<dbReference type="AlphaFoldDB" id="A0AAE1F915"/>
<dbReference type="EMBL" id="JAWQEG010002781">
    <property type="protein sequence ID" value="KAK3869790.1"/>
    <property type="molecule type" value="Genomic_DNA"/>
</dbReference>
<gene>
    <name evidence="2" type="ORF">Pcinc_024932</name>
</gene>
<evidence type="ECO:0000313" key="2">
    <source>
        <dbReference type="EMBL" id="KAK3869790.1"/>
    </source>
</evidence>
<evidence type="ECO:0000256" key="1">
    <source>
        <dbReference type="SAM" id="MobiDB-lite"/>
    </source>
</evidence>
<accession>A0AAE1F915</accession>
<proteinExistence type="predicted"/>
<organism evidence="2 3">
    <name type="scientific">Petrolisthes cinctipes</name>
    <name type="common">Flat porcelain crab</name>
    <dbReference type="NCBI Taxonomy" id="88211"/>
    <lineage>
        <taxon>Eukaryota</taxon>
        <taxon>Metazoa</taxon>
        <taxon>Ecdysozoa</taxon>
        <taxon>Arthropoda</taxon>
        <taxon>Crustacea</taxon>
        <taxon>Multicrustacea</taxon>
        <taxon>Malacostraca</taxon>
        <taxon>Eumalacostraca</taxon>
        <taxon>Eucarida</taxon>
        <taxon>Decapoda</taxon>
        <taxon>Pleocyemata</taxon>
        <taxon>Anomura</taxon>
        <taxon>Galatheoidea</taxon>
        <taxon>Porcellanidae</taxon>
        <taxon>Petrolisthes</taxon>
    </lineage>
</organism>
<dbReference type="Proteomes" id="UP001286313">
    <property type="component" value="Unassembled WGS sequence"/>
</dbReference>
<comment type="caution">
    <text evidence="2">The sequence shown here is derived from an EMBL/GenBank/DDBJ whole genome shotgun (WGS) entry which is preliminary data.</text>
</comment>
<feature type="region of interest" description="Disordered" evidence="1">
    <location>
        <begin position="1"/>
        <end position="34"/>
    </location>
</feature>